<protein>
    <submittedName>
        <fullName evidence="2">Uncharacterized protein</fullName>
    </submittedName>
</protein>
<evidence type="ECO:0000256" key="1">
    <source>
        <dbReference type="SAM" id="Phobius"/>
    </source>
</evidence>
<dbReference type="EMBL" id="FNFT01000001">
    <property type="protein sequence ID" value="SDJ82488.1"/>
    <property type="molecule type" value="Genomic_DNA"/>
</dbReference>
<keyword evidence="3" id="KW-1185">Reference proteome</keyword>
<feature type="transmembrane region" description="Helical" evidence="1">
    <location>
        <begin position="49"/>
        <end position="74"/>
    </location>
</feature>
<keyword evidence="1" id="KW-1133">Transmembrane helix</keyword>
<name>A0A1G8WVU8_9EURY</name>
<evidence type="ECO:0000313" key="2">
    <source>
        <dbReference type="EMBL" id="SDJ82488.1"/>
    </source>
</evidence>
<sequence length="90" mass="10092">MARRGVEACGRPIGGFLQGAEVIIQSARRATEITPLLVRQRWPCSHRPLWLSVGVLAGAAVKISNIGLMIFMVGNGTRIPYWKKYFLWRP</sequence>
<keyword evidence="1" id="KW-0812">Transmembrane</keyword>
<proteinExistence type="predicted"/>
<reference evidence="2 3" key="1">
    <citation type="submission" date="2016-10" db="EMBL/GenBank/DDBJ databases">
        <authorList>
            <person name="Varghese N."/>
            <person name="Submissions S."/>
        </authorList>
    </citation>
    <scope>NUCLEOTIDE SEQUENCE [LARGE SCALE GENOMIC DNA]</scope>
    <source>
        <strain evidence="2 3">DSM 2373</strain>
    </source>
</reference>
<dbReference type="AlphaFoldDB" id="A0A1G8WVU8"/>
<organism evidence="2 3">
    <name type="scientific">Methanoculleus thermophilus</name>
    <dbReference type="NCBI Taxonomy" id="2200"/>
    <lineage>
        <taxon>Archaea</taxon>
        <taxon>Methanobacteriati</taxon>
        <taxon>Methanobacteriota</taxon>
        <taxon>Stenosarchaea group</taxon>
        <taxon>Methanomicrobia</taxon>
        <taxon>Methanomicrobiales</taxon>
        <taxon>Methanomicrobiaceae</taxon>
        <taxon>Methanoculleus</taxon>
    </lineage>
</organism>
<gene>
    <name evidence="2" type="ORF">SAMN04488571_101134</name>
</gene>
<evidence type="ECO:0000313" key="3">
    <source>
        <dbReference type="Proteomes" id="UP000326500"/>
    </source>
</evidence>
<keyword evidence="1" id="KW-0472">Membrane</keyword>
<dbReference type="Proteomes" id="UP000326500">
    <property type="component" value="Unassembled WGS sequence"/>
</dbReference>
<accession>A0A1G8WVU8</accession>